<name>A0A6A6YF54_9PEZI</name>
<dbReference type="OrthoDB" id="5973539at2759"/>
<evidence type="ECO:0000256" key="1">
    <source>
        <dbReference type="ARBA" id="ARBA00022793"/>
    </source>
</evidence>
<feature type="chain" id="PRO_5044629073" evidence="3">
    <location>
        <begin position="19"/>
        <end position="213"/>
    </location>
</feature>
<organism evidence="4">
    <name type="scientific">Mytilinidion resinicola</name>
    <dbReference type="NCBI Taxonomy" id="574789"/>
    <lineage>
        <taxon>Eukaryota</taxon>
        <taxon>Fungi</taxon>
        <taxon>Dikarya</taxon>
        <taxon>Ascomycota</taxon>
        <taxon>Pezizomycotina</taxon>
        <taxon>Dothideomycetes</taxon>
        <taxon>Pleosporomycetidae</taxon>
        <taxon>Mytilinidiales</taxon>
        <taxon>Mytilinidiaceae</taxon>
        <taxon>Mytilinidion</taxon>
    </lineage>
</organism>
<evidence type="ECO:0000313" key="4">
    <source>
        <dbReference type="EMBL" id="KAF2807208.1"/>
    </source>
</evidence>
<dbReference type="InterPro" id="IPR003817">
    <property type="entry name" value="PS_Dcarbxylase"/>
</dbReference>
<keyword evidence="2" id="KW-0456">Lyase</keyword>
<evidence type="ECO:0000256" key="2">
    <source>
        <dbReference type="ARBA" id="ARBA00023239"/>
    </source>
</evidence>
<evidence type="ECO:0000256" key="3">
    <source>
        <dbReference type="SAM" id="SignalP"/>
    </source>
</evidence>
<reference evidence="6" key="3">
    <citation type="submission" date="2025-04" db="UniProtKB">
        <authorList>
            <consortium name="RefSeq"/>
        </authorList>
    </citation>
    <scope>IDENTIFICATION</scope>
    <source>
        <strain evidence="6">CBS 304.34</strain>
    </source>
</reference>
<dbReference type="Proteomes" id="UP000504636">
    <property type="component" value="Unplaced"/>
</dbReference>
<accession>A0A6A6YF54</accession>
<evidence type="ECO:0000313" key="5">
    <source>
        <dbReference type="Proteomes" id="UP000504636"/>
    </source>
</evidence>
<dbReference type="PANTHER" id="PTHR10067">
    <property type="entry name" value="PHOSPHATIDYLSERINE DECARBOXYLASE"/>
    <property type="match status" value="1"/>
</dbReference>
<keyword evidence="1" id="KW-0210">Decarboxylase</keyword>
<protein>
    <submittedName>
        <fullName evidence="4 6">Uncharacterized protein</fullName>
    </submittedName>
</protein>
<dbReference type="GeneID" id="54463892"/>
<sequence length="213" mass="24069">MWPFSWIHAALNWVMVWMHPIPHHQVGWKSLSCKLKLLLLFNPFTEWINTTHAMRMYIHRKNARQAFGSRKYPTSADFFIRKHNPGTRPIAENGNPKKAFCVADSRVVCYDTVGESKQLWIKGTDFSITNLVMDVNLGARFNDAAVASFRLFSAGLSPLPLSCEWYCDGVELVVLRSDVNILTTNARDYVLVDLPEFGEGLFCAIGATDVGTV</sequence>
<evidence type="ECO:0000313" key="6">
    <source>
        <dbReference type="RefSeq" id="XP_033574172.1"/>
    </source>
</evidence>
<keyword evidence="3" id="KW-0732">Signal</keyword>
<dbReference type="GO" id="GO:0008654">
    <property type="term" value="P:phospholipid biosynthetic process"/>
    <property type="evidence" value="ECO:0007669"/>
    <property type="project" value="InterPro"/>
</dbReference>
<proteinExistence type="predicted"/>
<dbReference type="AlphaFoldDB" id="A0A6A6YF54"/>
<keyword evidence="5" id="KW-1185">Reference proteome</keyword>
<gene>
    <name evidence="4 6" type="ORF">BDZ99DRAFT_489662</name>
</gene>
<dbReference type="Pfam" id="PF02666">
    <property type="entry name" value="PS_Dcarbxylase"/>
    <property type="match status" value="1"/>
</dbReference>
<feature type="signal peptide" evidence="3">
    <location>
        <begin position="1"/>
        <end position="18"/>
    </location>
</feature>
<reference evidence="6" key="2">
    <citation type="submission" date="2020-04" db="EMBL/GenBank/DDBJ databases">
        <authorList>
            <consortium name="NCBI Genome Project"/>
        </authorList>
    </citation>
    <scope>NUCLEOTIDE SEQUENCE</scope>
    <source>
        <strain evidence="6">CBS 304.34</strain>
    </source>
</reference>
<dbReference type="EMBL" id="MU003705">
    <property type="protein sequence ID" value="KAF2807208.1"/>
    <property type="molecule type" value="Genomic_DNA"/>
</dbReference>
<dbReference type="RefSeq" id="XP_033574172.1">
    <property type="nucleotide sequence ID" value="XM_033722999.1"/>
</dbReference>
<dbReference type="GO" id="GO:0004609">
    <property type="term" value="F:phosphatidylserine decarboxylase activity"/>
    <property type="evidence" value="ECO:0007669"/>
    <property type="project" value="InterPro"/>
</dbReference>
<reference evidence="4 6" key="1">
    <citation type="journal article" date="2020" name="Stud. Mycol.">
        <title>101 Dothideomycetes genomes: a test case for predicting lifestyles and emergence of pathogens.</title>
        <authorList>
            <person name="Haridas S."/>
            <person name="Albert R."/>
            <person name="Binder M."/>
            <person name="Bloem J."/>
            <person name="Labutti K."/>
            <person name="Salamov A."/>
            <person name="Andreopoulos B."/>
            <person name="Baker S."/>
            <person name="Barry K."/>
            <person name="Bills G."/>
            <person name="Bluhm B."/>
            <person name="Cannon C."/>
            <person name="Castanera R."/>
            <person name="Culley D."/>
            <person name="Daum C."/>
            <person name="Ezra D."/>
            <person name="Gonzalez J."/>
            <person name="Henrissat B."/>
            <person name="Kuo A."/>
            <person name="Liang C."/>
            <person name="Lipzen A."/>
            <person name="Lutzoni F."/>
            <person name="Magnuson J."/>
            <person name="Mondo S."/>
            <person name="Nolan M."/>
            <person name="Ohm R."/>
            <person name="Pangilinan J."/>
            <person name="Park H.-J."/>
            <person name="Ramirez L."/>
            <person name="Alfaro M."/>
            <person name="Sun H."/>
            <person name="Tritt A."/>
            <person name="Yoshinaga Y."/>
            <person name="Zwiers L.-H."/>
            <person name="Turgeon B."/>
            <person name="Goodwin S."/>
            <person name="Spatafora J."/>
            <person name="Crous P."/>
            <person name="Grigoriev I."/>
        </authorList>
    </citation>
    <scope>NUCLEOTIDE SEQUENCE</scope>
    <source>
        <strain evidence="4 6">CBS 304.34</strain>
    </source>
</reference>
<dbReference type="PANTHER" id="PTHR10067:SF11">
    <property type="entry name" value="PHOSPHATIDYLSERINE DECARBOXYLASE"/>
    <property type="match status" value="1"/>
</dbReference>